<feature type="domain" description="Phage capsid-like C-terminal" evidence="3">
    <location>
        <begin position="171"/>
        <end position="468"/>
    </location>
</feature>
<dbReference type="InterPro" id="IPR024455">
    <property type="entry name" value="Phage_capsid"/>
</dbReference>
<dbReference type="Proteomes" id="UP000321746">
    <property type="component" value="Unassembled WGS sequence"/>
</dbReference>
<proteinExistence type="predicted"/>
<reference evidence="4 5" key="1">
    <citation type="submission" date="2019-07" db="EMBL/GenBank/DDBJ databases">
        <title>Whole genome shotgun sequence of Acetobacter oeni NBRC 105207.</title>
        <authorList>
            <person name="Hosoyama A."/>
            <person name="Uohara A."/>
            <person name="Ohji S."/>
            <person name="Ichikawa N."/>
        </authorList>
    </citation>
    <scope>NUCLEOTIDE SEQUENCE [LARGE SCALE GENOMIC DNA]</scope>
    <source>
        <strain evidence="4 5">NBRC 105207</strain>
    </source>
</reference>
<feature type="region of interest" description="Disordered" evidence="2">
    <location>
        <begin position="59"/>
        <end position="96"/>
    </location>
</feature>
<dbReference type="SUPFAM" id="SSF56563">
    <property type="entry name" value="Major capsid protein gp5"/>
    <property type="match status" value="1"/>
</dbReference>
<comment type="subcellular location">
    <subcellularLocation>
        <location evidence="1">Virion</location>
    </subcellularLocation>
</comment>
<dbReference type="RefSeq" id="WP_146891664.1">
    <property type="nucleotide sequence ID" value="NZ_BJYG01000050.1"/>
</dbReference>
<dbReference type="Pfam" id="PF05065">
    <property type="entry name" value="Phage_capsid"/>
    <property type="match status" value="1"/>
</dbReference>
<accession>A0A511XP42</accession>
<name>A0A511XP42_9PROT</name>
<dbReference type="Gene3D" id="3.30.2320.10">
    <property type="entry name" value="hypothetical protein PF0899 domain"/>
    <property type="match status" value="1"/>
</dbReference>
<evidence type="ECO:0000313" key="4">
    <source>
        <dbReference type="EMBL" id="GEN64707.1"/>
    </source>
</evidence>
<comment type="caution">
    <text evidence="4">The sequence shown here is derived from an EMBL/GenBank/DDBJ whole genome shotgun (WGS) entry which is preliminary data.</text>
</comment>
<evidence type="ECO:0000256" key="1">
    <source>
        <dbReference type="ARBA" id="ARBA00004328"/>
    </source>
</evidence>
<keyword evidence="5" id="KW-1185">Reference proteome</keyword>
<organism evidence="4 5">
    <name type="scientific">Acetobacter oeni</name>
    <dbReference type="NCBI Taxonomy" id="304077"/>
    <lineage>
        <taxon>Bacteria</taxon>
        <taxon>Pseudomonadati</taxon>
        <taxon>Pseudomonadota</taxon>
        <taxon>Alphaproteobacteria</taxon>
        <taxon>Acetobacterales</taxon>
        <taxon>Acetobacteraceae</taxon>
        <taxon>Acetobacter</taxon>
    </lineage>
</organism>
<dbReference type="OrthoDB" id="6982310at2"/>
<evidence type="ECO:0000256" key="2">
    <source>
        <dbReference type="SAM" id="MobiDB-lite"/>
    </source>
</evidence>
<evidence type="ECO:0000259" key="3">
    <source>
        <dbReference type="Pfam" id="PF05065"/>
    </source>
</evidence>
<feature type="compositionally biased region" description="Acidic residues" evidence="2">
    <location>
        <begin position="65"/>
        <end position="96"/>
    </location>
</feature>
<dbReference type="Gene3D" id="3.30.2400.10">
    <property type="entry name" value="Major capsid protein gp5"/>
    <property type="match status" value="1"/>
</dbReference>
<gene>
    <name evidence="4" type="ORF">AOE01nite_29310</name>
</gene>
<sequence length="477" mass="51719">MSKLHELRRKKATLAAEMKTIATKAADLPEGEELSKEDESRFSELETDINALGKVMDLMERAQEAEGDAAEAVDDGEKDGDDDDTDGDDADADDDGIEEEKALRRMRRKSGASVAAQAAKKLDKGAVVGAMIRMIANGNGSRADTLAASKSLYGERSPITKALSTGTGAAGGFIVPPDYVAQVIEYLYPLTVVRSSGPRVLPMPRGTMTLPRQSQTATAGYGAELAAIPTSEQRLDNIVASYKKLTALVPVSNDLMRYSDPAIDAFVRDDLVQIIARREDLAFIRGDGLNDSPRGFKSFCPATNVITAGTTAGVTDLATILQTVNQGLTGAITKLRMANVPVISPVWIMNPRTEMFLYSLLNALGVYVYRDEMNEGKILGIPYKTTTQIPVNLTSGNVTDLSEIYLVEMTQALLLDSMSMELSVSREASYTDQTGNVVSTFQQDQTLVRCIAEHDFQMRHDEAIAMIQAVDWQPTLS</sequence>
<dbReference type="InterPro" id="IPR054612">
    <property type="entry name" value="Phage_capsid-like_C"/>
</dbReference>
<dbReference type="EMBL" id="BJYG01000050">
    <property type="protein sequence ID" value="GEN64707.1"/>
    <property type="molecule type" value="Genomic_DNA"/>
</dbReference>
<dbReference type="AlphaFoldDB" id="A0A511XP42"/>
<dbReference type="NCBIfam" id="TIGR01554">
    <property type="entry name" value="major_cap_HK97"/>
    <property type="match status" value="1"/>
</dbReference>
<evidence type="ECO:0000313" key="5">
    <source>
        <dbReference type="Proteomes" id="UP000321746"/>
    </source>
</evidence>
<protein>
    <submittedName>
        <fullName evidence="4">Phage capsid protein</fullName>
    </submittedName>
</protein>